<dbReference type="AlphaFoldDB" id="A0A9D2ELR2"/>
<accession>A0A9D2ELR2</accession>
<comment type="caution">
    <text evidence="5">The sequence shown here is derived from an EMBL/GenBank/DDBJ whole genome shotgun (WGS) entry which is preliminary data.</text>
</comment>
<dbReference type="GO" id="GO:0003700">
    <property type="term" value="F:DNA-binding transcription factor activity"/>
    <property type="evidence" value="ECO:0007669"/>
    <property type="project" value="InterPro"/>
</dbReference>
<gene>
    <name evidence="5" type="ORF">H9968_08960</name>
</gene>
<dbReference type="EMBL" id="DXBR01000082">
    <property type="protein sequence ID" value="HIZ40033.1"/>
    <property type="molecule type" value="Genomic_DNA"/>
</dbReference>
<name>A0A9D2ELR2_9FIRM</name>
<feature type="domain" description="HTH gntR-type" evidence="4">
    <location>
        <begin position="11"/>
        <end position="79"/>
    </location>
</feature>
<dbReference type="SMART" id="SM00345">
    <property type="entry name" value="HTH_GNTR"/>
    <property type="match status" value="1"/>
</dbReference>
<sequence>MKIIINHSSMVPIYEQIVDQIKTLIRNGELKENDNLPSVRSLSKELKISALTVKKAYDNLEAEGFTVTVHGKGTYVSAANAELLLEEQKKEVEADLEMAIQKGRRCGISDEDIRTLFEMILEENK</sequence>
<organism evidence="5 6">
    <name type="scientific">Candidatus Anaerobutyricum stercoris</name>
    <dbReference type="NCBI Taxonomy" id="2838457"/>
    <lineage>
        <taxon>Bacteria</taxon>
        <taxon>Bacillati</taxon>
        <taxon>Bacillota</taxon>
        <taxon>Clostridia</taxon>
        <taxon>Lachnospirales</taxon>
        <taxon>Lachnospiraceae</taxon>
        <taxon>Anaerobutyricum</taxon>
    </lineage>
</organism>
<dbReference type="PANTHER" id="PTHR38445">
    <property type="entry name" value="HTH-TYPE TRANSCRIPTIONAL REPRESSOR YTRA"/>
    <property type="match status" value="1"/>
</dbReference>
<evidence type="ECO:0000256" key="2">
    <source>
        <dbReference type="ARBA" id="ARBA00023125"/>
    </source>
</evidence>
<evidence type="ECO:0000256" key="1">
    <source>
        <dbReference type="ARBA" id="ARBA00023015"/>
    </source>
</evidence>
<keyword evidence="3" id="KW-0804">Transcription</keyword>
<dbReference type="PROSITE" id="PS50949">
    <property type="entry name" value="HTH_GNTR"/>
    <property type="match status" value="1"/>
</dbReference>
<protein>
    <submittedName>
        <fullName evidence="5">GntR family transcriptional regulator</fullName>
    </submittedName>
</protein>
<dbReference type="SUPFAM" id="SSF46785">
    <property type="entry name" value="Winged helix' DNA-binding domain"/>
    <property type="match status" value="1"/>
</dbReference>
<evidence type="ECO:0000313" key="5">
    <source>
        <dbReference type="EMBL" id="HIZ40033.1"/>
    </source>
</evidence>
<dbReference type="Gene3D" id="1.10.10.10">
    <property type="entry name" value="Winged helix-like DNA-binding domain superfamily/Winged helix DNA-binding domain"/>
    <property type="match status" value="1"/>
</dbReference>
<dbReference type="InterPro" id="IPR036390">
    <property type="entry name" value="WH_DNA-bd_sf"/>
</dbReference>
<dbReference type="Proteomes" id="UP000824049">
    <property type="component" value="Unassembled WGS sequence"/>
</dbReference>
<reference evidence="5" key="1">
    <citation type="journal article" date="2021" name="PeerJ">
        <title>Extensive microbial diversity within the chicken gut microbiome revealed by metagenomics and culture.</title>
        <authorList>
            <person name="Gilroy R."/>
            <person name="Ravi A."/>
            <person name="Getino M."/>
            <person name="Pursley I."/>
            <person name="Horton D.L."/>
            <person name="Alikhan N.F."/>
            <person name="Baker D."/>
            <person name="Gharbi K."/>
            <person name="Hall N."/>
            <person name="Watson M."/>
            <person name="Adriaenssens E.M."/>
            <person name="Foster-Nyarko E."/>
            <person name="Jarju S."/>
            <person name="Secka A."/>
            <person name="Antonio M."/>
            <person name="Oren A."/>
            <person name="Chaudhuri R.R."/>
            <person name="La Ragione R."/>
            <person name="Hildebrand F."/>
            <person name="Pallen M.J."/>
        </authorList>
    </citation>
    <scope>NUCLEOTIDE SEQUENCE</scope>
    <source>
        <strain evidence="5">CHK179-28034</strain>
    </source>
</reference>
<keyword evidence="1" id="KW-0805">Transcription regulation</keyword>
<dbReference type="CDD" id="cd07377">
    <property type="entry name" value="WHTH_GntR"/>
    <property type="match status" value="1"/>
</dbReference>
<proteinExistence type="predicted"/>
<evidence type="ECO:0000259" key="4">
    <source>
        <dbReference type="PROSITE" id="PS50949"/>
    </source>
</evidence>
<dbReference type="PANTHER" id="PTHR38445:SF7">
    <property type="entry name" value="GNTR-FAMILY TRANSCRIPTIONAL REGULATOR"/>
    <property type="match status" value="1"/>
</dbReference>
<dbReference type="Pfam" id="PF00392">
    <property type="entry name" value="GntR"/>
    <property type="match status" value="1"/>
</dbReference>
<dbReference type="GO" id="GO:0003677">
    <property type="term" value="F:DNA binding"/>
    <property type="evidence" value="ECO:0007669"/>
    <property type="project" value="UniProtKB-KW"/>
</dbReference>
<keyword evidence="2" id="KW-0238">DNA-binding</keyword>
<dbReference type="InterPro" id="IPR036388">
    <property type="entry name" value="WH-like_DNA-bd_sf"/>
</dbReference>
<reference evidence="5" key="2">
    <citation type="submission" date="2021-04" db="EMBL/GenBank/DDBJ databases">
        <authorList>
            <person name="Gilroy R."/>
        </authorList>
    </citation>
    <scope>NUCLEOTIDE SEQUENCE</scope>
    <source>
        <strain evidence="5">CHK179-28034</strain>
    </source>
</reference>
<evidence type="ECO:0000313" key="6">
    <source>
        <dbReference type="Proteomes" id="UP000824049"/>
    </source>
</evidence>
<dbReference type="InterPro" id="IPR000524">
    <property type="entry name" value="Tscrpt_reg_HTH_GntR"/>
</dbReference>
<evidence type="ECO:0000256" key="3">
    <source>
        <dbReference type="ARBA" id="ARBA00023163"/>
    </source>
</evidence>